<keyword evidence="1" id="KW-1133">Transmembrane helix</keyword>
<keyword evidence="1" id="KW-0812">Transmembrane</keyword>
<accession>A0A1Z4VNV1</accession>
<dbReference type="Proteomes" id="UP000218765">
    <property type="component" value="Chromosome"/>
</dbReference>
<dbReference type="GO" id="GO:0043683">
    <property type="term" value="P:type IV pilus assembly"/>
    <property type="evidence" value="ECO:0007669"/>
    <property type="project" value="InterPro"/>
</dbReference>
<gene>
    <name evidence="2" type="ORF">FOKN1_0915</name>
</gene>
<dbReference type="EMBL" id="AP018052">
    <property type="protein sequence ID" value="BAZ93316.1"/>
    <property type="molecule type" value="Genomic_DNA"/>
</dbReference>
<dbReference type="InterPro" id="IPR032092">
    <property type="entry name" value="PilW"/>
</dbReference>
<keyword evidence="3" id="KW-1185">Reference proteome</keyword>
<reference evidence="2 3" key="1">
    <citation type="submission" date="2017-05" db="EMBL/GenBank/DDBJ databases">
        <title>Thiocyanate degradation by Thiohalobacter thiocyanaticus FOKN1.</title>
        <authorList>
            <person name="Oshiki M."/>
            <person name="Fukushima T."/>
            <person name="Kawano S."/>
            <person name="Nakagawa J."/>
        </authorList>
    </citation>
    <scope>NUCLEOTIDE SEQUENCE [LARGE SCALE GENOMIC DNA]</scope>
    <source>
        <strain evidence="2 3">FOKN1</strain>
    </source>
</reference>
<dbReference type="KEGG" id="ttc:FOKN1_0915"/>
<feature type="transmembrane region" description="Helical" evidence="1">
    <location>
        <begin position="20"/>
        <end position="39"/>
    </location>
</feature>
<evidence type="ECO:0000256" key="1">
    <source>
        <dbReference type="SAM" id="Phobius"/>
    </source>
</evidence>
<protein>
    <submittedName>
        <fullName evidence="2">TfP pilus assembly protein PilW</fullName>
    </submittedName>
</protein>
<dbReference type="AlphaFoldDB" id="A0A1Z4VNV1"/>
<dbReference type="Pfam" id="PF16074">
    <property type="entry name" value="PilW"/>
    <property type="match status" value="1"/>
</dbReference>
<proteinExistence type="predicted"/>
<keyword evidence="1" id="KW-0472">Membrane</keyword>
<name>A0A1Z4VNV1_9GAMM</name>
<organism evidence="2 3">
    <name type="scientific">Thiohalobacter thiocyanaticus</name>
    <dbReference type="NCBI Taxonomy" id="585455"/>
    <lineage>
        <taxon>Bacteria</taxon>
        <taxon>Pseudomonadati</taxon>
        <taxon>Pseudomonadota</taxon>
        <taxon>Gammaproteobacteria</taxon>
        <taxon>Thiohalobacterales</taxon>
        <taxon>Thiohalobacteraceae</taxon>
        <taxon>Thiohalobacter</taxon>
    </lineage>
</organism>
<sequence>MHARHTSIPGREAGITMIEIMVALTVSLILAAGVMQIFISSKSTYHMQTESARLQENGRFAAEFMARDIRMAGYTGCASRPNDETTPSDRVTNTLNSSNQLAYNFTVGIEGFNDVSSAPTYLSAAGITPVSGSDVVIVRRSSDAGVRVSQNNNGGQVFVEHKSTQSGACSGGSDMLSGLCVNDIVMVSDCQKSRIFQITPTITATGNELNLTHVSSGSPGNAIASWGGASAPEEEQFGPGSEIIKIVTYAYYIANNADGIPSLYRTEGTAATTLELIEGVEDMQVEYGEDTIGEIDGVADVYRTANAVVDWERVVSVRLYLMLRSDSPNVTDGAQPVLFNNTTVTPAASDRYLRRVLTKTIALRNRTS</sequence>
<evidence type="ECO:0000313" key="2">
    <source>
        <dbReference type="EMBL" id="BAZ93316.1"/>
    </source>
</evidence>
<evidence type="ECO:0000313" key="3">
    <source>
        <dbReference type="Proteomes" id="UP000218765"/>
    </source>
</evidence>